<evidence type="ECO:0000256" key="2">
    <source>
        <dbReference type="ARBA" id="ARBA00007249"/>
    </source>
</evidence>
<evidence type="ECO:0000256" key="1">
    <source>
        <dbReference type="ARBA" id="ARBA00004496"/>
    </source>
</evidence>
<dbReference type="Pfam" id="PF00009">
    <property type="entry name" value="GTP_EFTU"/>
    <property type="match status" value="1"/>
</dbReference>
<evidence type="ECO:0000313" key="12">
    <source>
        <dbReference type="EMBL" id="SPR00032.1"/>
    </source>
</evidence>
<dbReference type="EMBL" id="CDSF01000035">
    <property type="protein sequence ID" value="CEO95771.1"/>
    <property type="molecule type" value="Genomic_DNA"/>
</dbReference>
<dbReference type="InterPro" id="IPR029058">
    <property type="entry name" value="AB_hydrolase_fold"/>
</dbReference>
<dbReference type="SUPFAM" id="SSF53474">
    <property type="entry name" value="alpha/beta-Hydrolases"/>
    <property type="match status" value="1"/>
</dbReference>
<evidence type="ECO:0000256" key="7">
    <source>
        <dbReference type="ARBA" id="ARBA00023134"/>
    </source>
</evidence>
<evidence type="ECO:0000256" key="9">
    <source>
        <dbReference type="SAM" id="MobiDB-lite"/>
    </source>
</evidence>
<geneLocation type="mitochondrion" evidence="12"/>
<evidence type="ECO:0000259" key="10">
    <source>
        <dbReference type="PROSITE" id="PS51722"/>
    </source>
</evidence>
<evidence type="ECO:0000256" key="3">
    <source>
        <dbReference type="ARBA" id="ARBA00022490"/>
    </source>
</evidence>
<dbReference type="InterPro" id="IPR027417">
    <property type="entry name" value="P-loop_NTPase"/>
</dbReference>
<dbReference type="GO" id="GO:0005737">
    <property type="term" value="C:cytoplasm"/>
    <property type="evidence" value="ECO:0007669"/>
    <property type="project" value="UniProtKB-SubCell"/>
</dbReference>
<dbReference type="Gene3D" id="2.40.30.10">
    <property type="entry name" value="Translation factors"/>
    <property type="match status" value="2"/>
</dbReference>
<proteinExistence type="inferred from homology"/>
<dbReference type="InterPro" id="IPR009000">
    <property type="entry name" value="Transl_B-barrel_sf"/>
</dbReference>
<dbReference type="InterPro" id="IPR009001">
    <property type="entry name" value="Transl_elong_EF1A/Init_IF2_C"/>
</dbReference>
<comment type="subcellular location">
    <subcellularLocation>
        <location evidence="1">Cytoplasm</location>
    </subcellularLocation>
</comment>
<feature type="non-terminal residue" evidence="11">
    <location>
        <position position="1135"/>
    </location>
</feature>
<dbReference type="InterPro" id="IPR054696">
    <property type="entry name" value="GTP-eEF1A_C"/>
</dbReference>
<protein>
    <recommendedName>
        <fullName evidence="10">Tr-type G domain-containing protein</fullName>
    </recommendedName>
</protein>
<dbReference type="CDD" id="cd14279">
    <property type="entry name" value="CUE"/>
    <property type="match status" value="1"/>
</dbReference>
<dbReference type="OrthoDB" id="342024at2759"/>
<comment type="similarity">
    <text evidence="2">Belongs to the TRAFAC class translation factor GTPase superfamily. Classic translation factor GTPase family. EF-Tu/EF-1A subfamily.</text>
</comment>
<keyword evidence="5" id="KW-0378">Hydrolase</keyword>
<dbReference type="InterPro" id="IPR022742">
    <property type="entry name" value="Hydrolase_4"/>
</dbReference>
<evidence type="ECO:0000256" key="8">
    <source>
        <dbReference type="ARBA" id="ARBA00049117"/>
    </source>
</evidence>
<dbReference type="GO" id="GO:0003924">
    <property type="term" value="F:GTPase activity"/>
    <property type="evidence" value="ECO:0007669"/>
    <property type="project" value="InterPro"/>
</dbReference>
<accession>A0A0G4IKI8</accession>
<dbReference type="Proteomes" id="UP000039324">
    <property type="component" value="Unassembled WGS sequence"/>
</dbReference>
<dbReference type="PROSITE" id="PS51722">
    <property type="entry name" value="G_TR_2"/>
    <property type="match status" value="1"/>
</dbReference>
<dbReference type="OMA" id="EQLAWIN"/>
<dbReference type="EMBL" id="OVEO01000013">
    <property type="protein sequence ID" value="SPR00032.1"/>
    <property type="molecule type" value="Genomic_DNA"/>
</dbReference>
<keyword evidence="3" id="KW-0963">Cytoplasm</keyword>
<dbReference type="InterPro" id="IPR000795">
    <property type="entry name" value="T_Tr_GTP-bd_dom"/>
</dbReference>
<gene>
    <name evidence="11" type="ORF">PBRA_004484</name>
    <name evidence="12" type="ORF">PLBR_LOCUS7247</name>
</gene>
<evidence type="ECO:0000256" key="4">
    <source>
        <dbReference type="ARBA" id="ARBA00022741"/>
    </source>
</evidence>
<dbReference type="FunFam" id="3.40.50.300:FF:000204">
    <property type="entry name" value="Translation elongation factor Tu"/>
    <property type="match status" value="1"/>
</dbReference>
<dbReference type="STRING" id="37360.A0A0G4IKI8"/>
<feature type="domain" description="Tr-type G" evidence="10">
    <location>
        <begin position="278"/>
        <end position="504"/>
    </location>
</feature>
<evidence type="ECO:0000256" key="6">
    <source>
        <dbReference type="ARBA" id="ARBA00022917"/>
    </source>
</evidence>
<dbReference type="SUPFAM" id="SSF50447">
    <property type="entry name" value="Translation proteins"/>
    <property type="match status" value="1"/>
</dbReference>
<dbReference type="InterPro" id="IPR050100">
    <property type="entry name" value="TRAFAC_GTPase_members"/>
</dbReference>
<dbReference type="PRINTS" id="PR00315">
    <property type="entry name" value="ELONGATNFCT"/>
</dbReference>
<feature type="compositionally biased region" description="Basic and acidic residues" evidence="9">
    <location>
        <begin position="227"/>
        <end position="240"/>
    </location>
</feature>
<organism evidence="11 13">
    <name type="scientific">Plasmodiophora brassicae</name>
    <name type="common">Clubroot disease agent</name>
    <dbReference type="NCBI Taxonomy" id="37360"/>
    <lineage>
        <taxon>Eukaryota</taxon>
        <taxon>Sar</taxon>
        <taxon>Rhizaria</taxon>
        <taxon>Endomyxa</taxon>
        <taxon>Phytomyxea</taxon>
        <taxon>Plasmodiophorida</taxon>
        <taxon>Plasmodiophoridae</taxon>
        <taxon>Plasmodiophora</taxon>
    </lineage>
</organism>
<keyword evidence="12" id="KW-0496">Mitochondrion</keyword>
<keyword evidence="4" id="KW-0547">Nucleotide-binding</keyword>
<keyword evidence="7" id="KW-0342">GTP-binding</keyword>
<dbReference type="SUPFAM" id="SSF50465">
    <property type="entry name" value="EF-Tu/eEF-1alpha/eIF2-gamma C-terminal domain"/>
    <property type="match status" value="1"/>
</dbReference>
<dbReference type="AlphaFoldDB" id="A0A0G4IKI8"/>
<dbReference type="InterPro" id="IPR009060">
    <property type="entry name" value="UBA-like_sf"/>
</dbReference>
<dbReference type="SUPFAM" id="SSF52540">
    <property type="entry name" value="P-loop containing nucleoside triphosphate hydrolases"/>
    <property type="match status" value="1"/>
</dbReference>
<dbReference type="GO" id="GO:0005525">
    <property type="term" value="F:GTP binding"/>
    <property type="evidence" value="ECO:0007669"/>
    <property type="project" value="UniProtKB-KW"/>
</dbReference>
<dbReference type="Gene3D" id="3.40.50.300">
    <property type="entry name" value="P-loop containing nucleotide triphosphate hydrolases"/>
    <property type="match status" value="1"/>
</dbReference>
<reference evidence="12 14" key="2">
    <citation type="submission" date="2018-03" db="EMBL/GenBank/DDBJ databases">
        <authorList>
            <person name="Fogelqvist J."/>
        </authorList>
    </citation>
    <scope>NUCLEOTIDE SEQUENCE [LARGE SCALE GENOMIC DNA]</scope>
</reference>
<dbReference type="Pfam" id="PF22594">
    <property type="entry name" value="GTP-eEF1A_C"/>
    <property type="match status" value="1"/>
</dbReference>
<name>A0A0G4IKI8_PLABS</name>
<evidence type="ECO:0000313" key="14">
    <source>
        <dbReference type="Proteomes" id="UP000290189"/>
    </source>
</evidence>
<reference evidence="11 13" key="1">
    <citation type="submission" date="2015-02" db="EMBL/GenBank/DDBJ databases">
        <authorList>
            <person name="Chooi Y.-H."/>
        </authorList>
    </citation>
    <scope>NUCLEOTIDE SEQUENCE [LARGE SCALE GENOMIC DNA]</scope>
    <source>
        <strain evidence="11">E3</strain>
    </source>
</reference>
<dbReference type="PANTHER" id="PTHR23115">
    <property type="entry name" value="TRANSLATION FACTOR"/>
    <property type="match status" value="1"/>
</dbReference>
<comment type="catalytic activity">
    <reaction evidence="8">
        <text>GTP + H2O = GDP + phosphate + H(+)</text>
        <dbReference type="Rhea" id="RHEA:19669"/>
        <dbReference type="ChEBI" id="CHEBI:15377"/>
        <dbReference type="ChEBI" id="CHEBI:15378"/>
        <dbReference type="ChEBI" id="CHEBI:37565"/>
        <dbReference type="ChEBI" id="CHEBI:43474"/>
        <dbReference type="ChEBI" id="CHEBI:58189"/>
    </reaction>
    <physiologicalReaction direction="left-to-right" evidence="8">
        <dbReference type="Rhea" id="RHEA:19670"/>
    </physiologicalReaction>
</comment>
<keyword evidence="13" id="KW-1185">Reference proteome</keyword>
<dbReference type="GO" id="GO:0006412">
    <property type="term" value="P:translation"/>
    <property type="evidence" value="ECO:0007669"/>
    <property type="project" value="UniProtKB-KW"/>
</dbReference>
<dbReference type="Proteomes" id="UP000290189">
    <property type="component" value="Unassembled WGS sequence"/>
</dbReference>
<evidence type="ECO:0000313" key="13">
    <source>
        <dbReference type="Proteomes" id="UP000039324"/>
    </source>
</evidence>
<keyword evidence="6" id="KW-0648">Protein biosynthesis</keyword>
<evidence type="ECO:0000256" key="5">
    <source>
        <dbReference type="ARBA" id="ARBA00022801"/>
    </source>
</evidence>
<dbReference type="CDD" id="cd01883">
    <property type="entry name" value="EF1_alpha"/>
    <property type="match status" value="1"/>
</dbReference>
<evidence type="ECO:0000313" key="11">
    <source>
        <dbReference type="EMBL" id="CEO95771.1"/>
    </source>
</evidence>
<feature type="region of interest" description="Disordered" evidence="9">
    <location>
        <begin position="199"/>
        <end position="240"/>
    </location>
</feature>
<dbReference type="Gene3D" id="3.40.50.1820">
    <property type="entry name" value="alpha/beta hydrolase"/>
    <property type="match status" value="1"/>
</dbReference>
<dbReference type="Pfam" id="PF12146">
    <property type="entry name" value="Hydrolase_4"/>
    <property type="match status" value="1"/>
</dbReference>
<sequence>MSRHRIVRDLDYDDYEEDEDDYYDEAYGQSPVASAMSPGSAAYLANPLYNNLSSFISTQQPPKTDSMREAIDRVLEIVGDIDRAEIRIAIEQCNFDVDAATAMLLGAANEARAPVFDESVLTGAHDLAPSEEAKEPGQAIIELPSFRELPEPAVETVPHTSQPVSLLGEALSASLDPRKPVTSIPPAVTDKGVEAAASSITPFQFKEPSPDEKARSSQLRAKHSAPKRVETTGDDGKDKEILVGKPAAAPVKGLGEAALRKRRERIEKIVASQEAESRPNVNMIAGGHVDAGKSTLMGHLLYLTGAVSSKDMHRFEKESREQGKASFMFAWVLDVADDERSRGVTVDVAVNVFSTEHRRVTLLDAPGHRDFVPNMLAAASQADCALLVVDSVTGEFEAGFKDDGQTKEHAILLKSMGINEVVVVVNKLDMMGWLQARYDEIVGLVTPFLKSIGFKPNSVRFVPCSGLLGENLTKPASAPELTSWYKGPHLLQMIDEFSVPVRQLEMPMRMSCSDVFKSQALGGLAVAGIVQTGCVIVQDRVLLLPANQVVTVKAILRNGTDAVEYAVPGERIEIGISGCSDEAVVMMGSILCDVNSPLQMTSKIQATIVTLESMSRPVLAGSEMVLHAQYFEEPCIITRLRAQLHKTTGAVLKRHPRLLTSAMRASVVIEMQRPIGLEPLDVSRQLGRFTLRRDGKTTAIGIVNKSVEPEVSGTGPHSFCGAAEYYFSVGRVRGGAMVANDADEAKLNVSYGGGATLPRNQSSTLLKIKSVPIVEIAPIERRYILGVSACKLFYQRFRRSDQPAKCIVLLIHGFGEHVGRFYHVIKELTDAQCDVHTIDLRGHGLSGGPRADGLFADFINDIGQLHRIATAASPRLPVFLYGQSMGGMLAISYALHDTEHRLRGVIATSPWLRLSRIVQPKWWKVLLLKVSWPLFQEFLISSNVDPCSLSSIDGVASAAINDRLCLPFITVRLVFQILSGARQTLKRAAEMKTPILLFHGSADQLTDAEASLQFVEKASSTDKSVRIFEGAFHEIHNDVDRARLFDDVLEWIRPRCETQFPPEFMGTASAPLHCVSSSLDTLDKSINEARRLRRSIFFLFVYIAGVTLSRRKKSFMASVIWPINLLYRILWLRNL</sequence>
<dbReference type="SUPFAM" id="SSF46934">
    <property type="entry name" value="UBA-like"/>
    <property type="match status" value="1"/>
</dbReference>